<evidence type="ECO:0000313" key="3">
    <source>
        <dbReference type="Proteomes" id="UP001182556"/>
    </source>
</evidence>
<proteinExistence type="predicted"/>
<accession>A0AAD9FMT7</accession>
<dbReference type="EMBL" id="JAODAN010000008">
    <property type="protein sequence ID" value="KAK1922424.1"/>
    <property type="molecule type" value="Genomic_DNA"/>
</dbReference>
<name>A0AAD9FMT7_PAPLA</name>
<protein>
    <submittedName>
        <fullName evidence="2">Uncharacterized protein</fullName>
    </submittedName>
</protein>
<dbReference type="AlphaFoldDB" id="A0AAD9FMT7"/>
<feature type="region of interest" description="Disordered" evidence="1">
    <location>
        <begin position="228"/>
        <end position="258"/>
    </location>
</feature>
<sequence>MAEVLYDIRGGGRGYHPLPDRCRQDSALSHPSSLIPSFNPSHLLTSLTTHTPQHHHHALFFLRSPFEDSSPRHQIDHHMLIHLLTISFLIPLGFAEPVYVNPVPTPAPTPLSVVDTQDIVERCNDGDCTYGGTAATLTANTVTTTIVSTTSVPCYITTYVTDSKTTTATVYSTDVITSTVTEAGTVTVIEYQPTPILKSSVYTSVIAFTQTATSWWTENQGSAHKETVTGPVQTIGGGTNGGGNGPSKQGQGGWTTPAATVPAAGKTVVMSTAPPTGSAWTHVNAAADMQGVKTIDANGMPVAAAGGGDGWNAAPGAYGPGPNPGTTVTAAGMRVHWNGSGLTRHDASSLLIVLAAAGTILVFEVCRFVW</sequence>
<keyword evidence="3" id="KW-1185">Reference proteome</keyword>
<reference evidence="2" key="1">
    <citation type="submission" date="2023-02" db="EMBL/GenBank/DDBJ databases">
        <title>Identification and recombinant expression of a fungal hydrolase from Papiliotrema laurentii that hydrolyzes apple cutin and clears colloidal polyester polyurethane.</title>
        <authorList>
            <consortium name="DOE Joint Genome Institute"/>
            <person name="Roman V.A."/>
            <person name="Bojanowski C."/>
            <person name="Crable B.R."/>
            <person name="Wagner D.N."/>
            <person name="Hung C.S."/>
            <person name="Nadeau L.J."/>
            <person name="Schratz L."/>
            <person name="Haridas S."/>
            <person name="Pangilinan J."/>
            <person name="Lipzen A."/>
            <person name="Na H."/>
            <person name="Yan M."/>
            <person name="Ng V."/>
            <person name="Grigoriev I.V."/>
            <person name="Spatafora J.W."/>
            <person name="Barlow D."/>
            <person name="Biffinger J."/>
            <person name="Kelley-Loughnane N."/>
            <person name="Varaljay V.A."/>
            <person name="Crookes-Goodson W.J."/>
        </authorList>
    </citation>
    <scope>NUCLEOTIDE SEQUENCE</scope>
    <source>
        <strain evidence="2">5307AH</strain>
    </source>
</reference>
<evidence type="ECO:0000256" key="1">
    <source>
        <dbReference type="SAM" id="MobiDB-lite"/>
    </source>
</evidence>
<comment type="caution">
    <text evidence="2">The sequence shown here is derived from an EMBL/GenBank/DDBJ whole genome shotgun (WGS) entry which is preliminary data.</text>
</comment>
<dbReference type="Proteomes" id="UP001182556">
    <property type="component" value="Unassembled WGS sequence"/>
</dbReference>
<evidence type="ECO:0000313" key="2">
    <source>
        <dbReference type="EMBL" id="KAK1922424.1"/>
    </source>
</evidence>
<gene>
    <name evidence="2" type="ORF">DB88DRAFT_495024</name>
</gene>
<feature type="compositionally biased region" description="Gly residues" evidence="1">
    <location>
        <begin position="235"/>
        <end position="253"/>
    </location>
</feature>
<organism evidence="2 3">
    <name type="scientific">Papiliotrema laurentii</name>
    <name type="common">Cryptococcus laurentii</name>
    <dbReference type="NCBI Taxonomy" id="5418"/>
    <lineage>
        <taxon>Eukaryota</taxon>
        <taxon>Fungi</taxon>
        <taxon>Dikarya</taxon>
        <taxon>Basidiomycota</taxon>
        <taxon>Agaricomycotina</taxon>
        <taxon>Tremellomycetes</taxon>
        <taxon>Tremellales</taxon>
        <taxon>Rhynchogastremaceae</taxon>
        <taxon>Papiliotrema</taxon>
    </lineage>
</organism>